<evidence type="ECO:0000313" key="2">
    <source>
        <dbReference type="Proteomes" id="UP000007076"/>
    </source>
</evidence>
<sequence length="91" mass="9649">MSGRCAGVCRAVPGRARRGGRTMAALQVADRKLGLAPEARKAALRMDRSERPRLIVIVIVIGIGEALRFCRGTGAGERRGRGAAVPRGGQR</sequence>
<organism evidence="1 2">
    <name type="scientific">Kitasatospora setae (strain ATCC 33774 / DSM 43861 / JCM 3304 / KCC A-0304 / NBRC 14216 / KM-6054)</name>
    <name type="common">Streptomyces setae</name>
    <dbReference type="NCBI Taxonomy" id="452652"/>
    <lineage>
        <taxon>Bacteria</taxon>
        <taxon>Bacillati</taxon>
        <taxon>Actinomycetota</taxon>
        <taxon>Actinomycetes</taxon>
        <taxon>Kitasatosporales</taxon>
        <taxon>Streptomycetaceae</taxon>
        <taxon>Kitasatospora</taxon>
    </lineage>
</organism>
<dbReference type="KEGG" id="ksk:KSE_16890"/>
<dbReference type="Proteomes" id="UP000007076">
    <property type="component" value="Chromosome"/>
</dbReference>
<dbReference type="EMBL" id="AP010968">
    <property type="protein sequence ID" value="BAJ27514.1"/>
    <property type="molecule type" value="Genomic_DNA"/>
</dbReference>
<dbReference type="PATRIC" id="fig|452652.3.peg.1693"/>
<evidence type="ECO:0000313" key="1">
    <source>
        <dbReference type="EMBL" id="BAJ27514.1"/>
    </source>
</evidence>
<protein>
    <submittedName>
        <fullName evidence="1">Uncharacterized protein</fullName>
    </submittedName>
</protein>
<gene>
    <name evidence="1" type="ordered locus">KSE_16890</name>
</gene>
<name>E4N8I3_KITSK</name>
<dbReference type="AlphaFoldDB" id="E4N8I3"/>
<proteinExistence type="predicted"/>
<accession>E4N8I3</accession>
<dbReference type="HOGENOM" id="CLU_2423034_0_0_11"/>
<reference evidence="1 2" key="1">
    <citation type="journal article" date="2010" name="DNA Res.">
        <title>Genome sequence of Kitasatospora setae NBRC 14216T: an evolutionary snapshot of the family Streptomycetaceae.</title>
        <authorList>
            <person name="Ichikawa N."/>
            <person name="Oguchi A."/>
            <person name="Ikeda H."/>
            <person name="Ishikawa J."/>
            <person name="Kitani S."/>
            <person name="Watanabe Y."/>
            <person name="Nakamura S."/>
            <person name="Katano Y."/>
            <person name="Kishi E."/>
            <person name="Sasagawa M."/>
            <person name="Ankai A."/>
            <person name="Fukui S."/>
            <person name="Hashimoto Y."/>
            <person name="Kamata S."/>
            <person name="Otoguro M."/>
            <person name="Tanikawa S."/>
            <person name="Nihira T."/>
            <person name="Horinouchi S."/>
            <person name="Ohnishi Y."/>
            <person name="Hayakawa M."/>
            <person name="Kuzuyama T."/>
            <person name="Arisawa A."/>
            <person name="Nomoto F."/>
            <person name="Miura H."/>
            <person name="Takahashi Y."/>
            <person name="Fujita N."/>
        </authorList>
    </citation>
    <scope>NUCLEOTIDE SEQUENCE [LARGE SCALE GENOMIC DNA]</scope>
    <source>
        <strain evidence="2">ATCC 33774 / DSM 43861 / JCM 3304 / KCC A-0304 / NBRC 14216 / KM-6054</strain>
    </source>
</reference>
<keyword evidence="2" id="KW-1185">Reference proteome</keyword>